<dbReference type="PANTHER" id="PTHR10903">
    <property type="entry name" value="GTPASE, IMAP FAMILY MEMBER-RELATED"/>
    <property type="match status" value="1"/>
</dbReference>
<proteinExistence type="inferred from homology"/>
<dbReference type="Gene3D" id="3.40.50.300">
    <property type="entry name" value="P-loop containing nucleotide triphosphate hydrolases"/>
    <property type="match status" value="2"/>
</dbReference>
<dbReference type="Proteomes" id="UP000472265">
    <property type="component" value="Chromosome 13"/>
</dbReference>
<dbReference type="PROSITE" id="PS51720">
    <property type="entry name" value="G_AIG1"/>
    <property type="match status" value="2"/>
</dbReference>
<sequence length="443" mass="49185">MNPDPDPDLTIVLLGKAGVGKSASGNTILGRTAFESELSFEPVTKQICEKRGNVFGKLISVVDTPGILDYKDTEEKIKTFCQDLLQSSRCCLFLVVLRVGRFTREDQKAVRGAMRVLGPQGMKNSYLLFTGGDALKSMSLDAFLHKYKNKGEKQDENLGDDYKVKKVTLPNVVCMFAGAYHLFNNEMDDEEQVRELLLKSGHLRTQKHPDSPADDSRDRRIVLLGLPGAGKSSSGNTILGSKKFRPGCDFHSVTPETVSESATVEGRRVTVMDTPGFTDEVLTPEQLFKEIMKSIVEASPGPHAFVVVVRIGRITERDIKLFELLPKLFDSDVCDAHQYSMVLLTHGDELEGRSIDDLIKSNRHVSALVSMCGGRYCVLNNKAKRSREQVRHFLDKIDEMVTANVGQHFTSELFRMAETLIKEERNRSGETTGASAKFSCIVA</sequence>
<dbReference type="AlphaFoldDB" id="A0A671TSC5"/>
<keyword evidence="6" id="KW-1185">Reference proteome</keyword>
<dbReference type="FunFam" id="3.40.50.300:FF:002274">
    <property type="entry name" value="Si:dkeyp-69e1.8"/>
    <property type="match status" value="1"/>
</dbReference>
<keyword evidence="2" id="KW-0547">Nucleotide-binding</keyword>
<dbReference type="SUPFAM" id="SSF52540">
    <property type="entry name" value="P-loop containing nucleoside triphosphate hydrolases"/>
    <property type="match status" value="2"/>
</dbReference>
<comment type="similarity">
    <text evidence="1">Belongs to the TRAFAC class TrmE-Era-EngA-EngB-Septin-like GTPase superfamily. AIG1/Toc34/Toc159-like paraseptin GTPase family. IAN subfamily.</text>
</comment>
<evidence type="ECO:0000256" key="1">
    <source>
        <dbReference type="ARBA" id="ARBA00008535"/>
    </source>
</evidence>
<feature type="domain" description="AIG1-type G" evidence="4">
    <location>
        <begin position="6"/>
        <end position="212"/>
    </location>
</feature>
<protein>
    <submittedName>
        <fullName evidence="5">GTPase IMAP family member 8-like</fullName>
    </submittedName>
</protein>
<organism evidence="5 6">
    <name type="scientific">Sparus aurata</name>
    <name type="common">Gilthead sea bream</name>
    <dbReference type="NCBI Taxonomy" id="8175"/>
    <lineage>
        <taxon>Eukaryota</taxon>
        <taxon>Metazoa</taxon>
        <taxon>Chordata</taxon>
        <taxon>Craniata</taxon>
        <taxon>Vertebrata</taxon>
        <taxon>Euteleostomi</taxon>
        <taxon>Actinopterygii</taxon>
        <taxon>Neopterygii</taxon>
        <taxon>Teleostei</taxon>
        <taxon>Neoteleostei</taxon>
        <taxon>Acanthomorphata</taxon>
        <taxon>Eupercaria</taxon>
        <taxon>Spariformes</taxon>
        <taxon>Sparidae</taxon>
        <taxon>Sparus</taxon>
    </lineage>
</organism>
<name>A0A671TSC5_SPAAU</name>
<dbReference type="Ensembl" id="ENSSAUT00010004627.1">
    <property type="protein sequence ID" value="ENSSAUP00010004286.1"/>
    <property type="gene ID" value="ENSSAUG00010002226.1"/>
</dbReference>
<reference evidence="5" key="3">
    <citation type="submission" date="2025-09" db="UniProtKB">
        <authorList>
            <consortium name="Ensembl"/>
        </authorList>
    </citation>
    <scope>IDENTIFICATION</scope>
</reference>
<evidence type="ECO:0000313" key="6">
    <source>
        <dbReference type="Proteomes" id="UP000472265"/>
    </source>
</evidence>
<dbReference type="CDD" id="cd01852">
    <property type="entry name" value="AIG1"/>
    <property type="match status" value="1"/>
</dbReference>
<dbReference type="InterPro" id="IPR006703">
    <property type="entry name" value="G_AIG1"/>
</dbReference>
<reference evidence="5" key="2">
    <citation type="submission" date="2025-08" db="UniProtKB">
        <authorList>
            <consortium name="Ensembl"/>
        </authorList>
    </citation>
    <scope>IDENTIFICATION</scope>
</reference>
<dbReference type="InterPro" id="IPR027417">
    <property type="entry name" value="P-loop_NTPase"/>
</dbReference>
<evidence type="ECO:0000259" key="4">
    <source>
        <dbReference type="PROSITE" id="PS51720"/>
    </source>
</evidence>
<evidence type="ECO:0000256" key="3">
    <source>
        <dbReference type="ARBA" id="ARBA00023134"/>
    </source>
</evidence>
<evidence type="ECO:0000313" key="5">
    <source>
        <dbReference type="Ensembl" id="ENSSAUP00010004286.1"/>
    </source>
</evidence>
<dbReference type="InterPro" id="IPR045058">
    <property type="entry name" value="GIMA/IAN/Toc"/>
</dbReference>
<evidence type="ECO:0000256" key="2">
    <source>
        <dbReference type="ARBA" id="ARBA00022741"/>
    </source>
</evidence>
<keyword evidence="3" id="KW-0342">GTP-binding</keyword>
<reference evidence="5" key="1">
    <citation type="submission" date="2021-04" db="EMBL/GenBank/DDBJ databases">
        <authorList>
            <consortium name="Wellcome Sanger Institute Data Sharing"/>
        </authorList>
    </citation>
    <scope>NUCLEOTIDE SEQUENCE [LARGE SCALE GENOMIC DNA]</scope>
</reference>
<dbReference type="GO" id="GO:0005525">
    <property type="term" value="F:GTP binding"/>
    <property type="evidence" value="ECO:0007669"/>
    <property type="project" value="UniProtKB-KW"/>
</dbReference>
<gene>
    <name evidence="5" type="primary">LOC115594272</name>
</gene>
<accession>A0A671TSC5</accession>
<dbReference type="PANTHER" id="PTHR10903:SF170">
    <property type="entry name" value="GTPASE IMAP FAMILY MEMBER 7"/>
    <property type="match status" value="1"/>
</dbReference>
<feature type="domain" description="AIG1-type G" evidence="4">
    <location>
        <begin position="216"/>
        <end position="418"/>
    </location>
</feature>
<dbReference type="Pfam" id="PF04548">
    <property type="entry name" value="AIG1"/>
    <property type="match status" value="2"/>
</dbReference>
<dbReference type="GeneTree" id="ENSGT01140000282522"/>